<dbReference type="EMBL" id="FOCG01000001">
    <property type="protein sequence ID" value="SEM83354.1"/>
    <property type="molecule type" value="Genomic_DNA"/>
</dbReference>
<dbReference type="OrthoDB" id="9798761at2"/>
<dbReference type="RefSeq" id="WP_123810988.1">
    <property type="nucleotide sequence ID" value="NZ_FOCG01000001.1"/>
</dbReference>
<dbReference type="Proteomes" id="UP000199158">
    <property type="component" value="Unassembled WGS sequence"/>
</dbReference>
<keyword evidence="3" id="KW-1185">Reference proteome</keyword>
<evidence type="ECO:0000259" key="1">
    <source>
        <dbReference type="Pfam" id="PF01939"/>
    </source>
</evidence>
<dbReference type="Pfam" id="PF01939">
    <property type="entry name" value="NucS_C"/>
    <property type="match status" value="1"/>
</dbReference>
<dbReference type="STRING" id="474960.SAMN05216180_1961"/>
<sequence length="340" mass="39332">MILSNQMPIVLVLDLLAQHIEILNSDWIIIGRQVKTSAGKYIDLLCMDHDGDLVVVELKKDLTPREVTAQVIDYASCVSDMKLEELAELYLEFTNNTYTLNQAYEKKYGTKLDSDSVNQNVEMVVVASKMDASTERIIRYLRNKYVVDINILFFNVFGYEEKRFISRVWFEEDVETQMPCNISNNTWNHEYYVSFGEGERRWNDACKYGFISGGGGPWYSNTLKMLSVGDRVWANIPQTGYVGVGIVTEEFQLAKNALFDTNGKKLGFKDITTEGNYLYSIDDEEKAEYNVKIKWTKTTTEKQAVKEIGFFGNQNTVCRPREKKWKFTVERLKTLWNIKD</sequence>
<name>A0A1H8BMJ0_9FIRM</name>
<dbReference type="InterPro" id="IPR011856">
    <property type="entry name" value="tRNA_endonuc-like_dom_sf"/>
</dbReference>
<evidence type="ECO:0000313" key="3">
    <source>
        <dbReference type="Proteomes" id="UP000199158"/>
    </source>
</evidence>
<dbReference type="GO" id="GO:0003676">
    <property type="term" value="F:nucleic acid binding"/>
    <property type="evidence" value="ECO:0007669"/>
    <property type="project" value="InterPro"/>
</dbReference>
<protein>
    <recommendedName>
        <fullName evidence="1">Endonuclease NucS C-terminal domain-containing protein</fullName>
    </recommendedName>
</protein>
<accession>A0A1H8BMJ0</accession>
<gene>
    <name evidence="2" type="ORF">SAMN05216180_1961</name>
</gene>
<dbReference type="InterPro" id="IPR048301">
    <property type="entry name" value="NucS_C"/>
</dbReference>
<dbReference type="GO" id="GO:0004519">
    <property type="term" value="F:endonuclease activity"/>
    <property type="evidence" value="ECO:0007669"/>
    <property type="project" value="InterPro"/>
</dbReference>
<proteinExistence type="predicted"/>
<evidence type="ECO:0000313" key="2">
    <source>
        <dbReference type="EMBL" id="SEM83354.1"/>
    </source>
</evidence>
<organism evidence="2 3">
    <name type="scientific">Hydrogenoanaerobacterium saccharovorans</name>
    <dbReference type="NCBI Taxonomy" id="474960"/>
    <lineage>
        <taxon>Bacteria</taxon>
        <taxon>Bacillati</taxon>
        <taxon>Bacillota</taxon>
        <taxon>Clostridia</taxon>
        <taxon>Eubacteriales</taxon>
        <taxon>Oscillospiraceae</taxon>
        <taxon>Hydrogenoanaerobacterium</taxon>
    </lineage>
</organism>
<feature type="domain" description="Endonuclease NucS C-terminal" evidence="1">
    <location>
        <begin position="14"/>
        <end position="61"/>
    </location>
</feature>
<dbReference type="Gene3D" id="3.40.1350.10">
    <property type="match status" value="1"/>
</dbReference>
<reference evidence="2 3" key="1">
    <citation type="submission" date="2016-10" db="EMBL/GenBank/DDBJ databases">
        <authorList>
            <person name="de Groot N.N."/>
        </authorList>
    </citation>
    <scope>NUCLEOTIDE SEQUENCE [LARGE SCALE GENOMIC DNA]</scope>
    <source>
        <strain evidence="2 3">CGMCC 1.5070</strain>
    </source>
</reference>
<dbReference type="AlphaFoldDB" id="A0A1H8BMJ0"/>